<feature type="chain" id="PRO_5002336317" evidence="4">
    <location>
        <begin position="18"/>
        <end position="460"/>
    </location>
</feature>
<evidence type="ECO:0000256" key="4">
    <source>
        <dbReference type="SAM" id="SignalP"/>
    </source>
</evidence>
<dbReference type="GO" id="GO:0042421">
    <property type="term" value="P:norepinephrine biosynthetic process"/>
    <property type="evidence" value="ECO:0007669"/>
    <property type="project" value="TreeGrafter"/>
</dbReference>
<dbReference type="InterPro" id="IPR024548">
    <property type="entry name" value="Cu2_monoox_C"/>
</dbReference>
<dbReference type="InterPro" id="IPR045266">
    <property type="entry name" value="DOH_DOMON"/>
</dbReference>
<dbReference type="GO" id="GO:0005615">
    <property type="term" value="C:extracellular space"/>
    <property type="evidence" value="ECO:0007669"/>
    <property type="project" value="TreeGrafter"/>
</dbReference>
<dbReference type="EMBL" id="KN716219">
    <property type="protein sequence ID" value="KJH49969.1"/>
    <property type="molecule type" value="Genomic_DNA"/>
</dbReference>
<dbReference type="SUPFAM" id="SSF49742">
    <property type="entry name" value="PHM/PNGase F"/>
    <property type="match status" value="2"/>
</dbReference>
<feature type="signal peptide" evidence="4">
    <location>
        <begin position="1"/>
        <end position="17"/>
    </location>
</feature>
<evidence type="ECO:0000256" key="2">
    <source>
        <dbReference type="ARBA" id="ARBA00023157"/>
    </source>
</evidence>
<dbReference type="CDD" id="cd09631">
    <property type="entry name" value="DOMON_DOH"/>
    <property type="match status" value="1"/>
</dbReference>
<dbReference type="InterPro" id="IPR000945">
    <property type="entry name" value="DBH-like"/>
</dbReference>
<comment type="similarity">
    <text evidence="1">Belongs to the copper type II ascorbate-dependent monooxygenase family.</text>
</comment>
<evidence type="ECO:0000313" key="8">
    <source>
        <dbReference type="Proteomes" id="UP000053766"/>
    </source>
</evidence>
<protein>
    <submittedName>
        <fullName evidence="7">Copper type II ascorbate-dependent monooxygenase domain protein</fullName>
    </submittedName>
</protein>
<dbReference type="GO" id="GO:0005507">
    <property type="term" value="F:copper ion binding"/>
    <property type="evidence" value="ECO:0007669"/>
    <property type="project" value="InterPro"/>
</dbReference>
<organism evidence="7 8">
    <name type="scientific">Dictyocaulus viviparus</name>
    <name type="common">Bovine lungworm</name>
    <dbReference type="NCBI Taxonomy" id="29172"/>
    <lineage>
        <taxon>Eukaryota</taxon>
        <taxon>Metazoa</taxon>
        <taxon>Ecdysozoa</taxon>
        <taxon>Nematoda</taxon>
        <taxon>Chromadorea</taxon>
        <taxon>Rhabditida</taxon>
        <taxon>Rhabditina</taxon>
        <taxon>Rhabditomorpha</taxon>
        <taxon>Strongyloidea</taxon>
        <taxon>Metastrongylidae</taxon>
        <taxon>Dictyocaulus</taxon>
    </lineage>
</organism>
<sequence>MKITILLLALFFGDVNCHGEDGYIDGDFRIQIDRSQDCFLEDVSENKFQFRRRFTTCDPKDYAFERGTTQFIIAGGDKFTRDFKNNIVRKDMKFGLLFDTDHPNPPEESEQTHFKILADDAYVSHDVTTYWCVIKKVPEIVSKQKHHITKIMPHIQKGNEHLVHHMEPVYYPPEAGRPIGGKGGHKYLKVEIHYNNPEMLTDIIDNSGIDITITKKLRKYDAGIMELGLIYSDANSIPPGQSAFTMTGYCVADCTNKLPEQGIHIFATQLHAHMSGRKLFTSHYRHGVKIGEINRDNHYSPHWQHVVHLQPYVHVFPGDVLTTTCVYETRSQNNVVLGGYGIEDEMCVNYIYYYPLSDIEVCKSAIDNNTLHDYFEHQHGIKRRNLPIHEKYKSIEWNTKNTLSLKEIYAAAPLNMHCLKHDGKLFPGHPLNWTGIPQPYVHKTPITPQRDDYECSALND</sequence>
<dbReference type="STRING" id="29172.A0A0D8Y1P4"/>
<keyword evidence="7" id="KW-0503">Monooxygenase</keyword>
<dbReference type="InterPro" id="IPR028460">
    <property type="entry name" value="Tbh/DBH"/>
</dbReference>
<keyword evidence="3" id="KW-0325">Glycoprotein</keyword>
<dbReference type="PRINTS" id="PR00767">
    <property type="entry name" value="DBMONOXGNASE"/>
</dbReference>
<feature type="domain" description="Copper type II ascorbate-dependent monooxygenase C-terminal" evidence="6">
    <location>
        <begin position="220"/>
        <end position="375"/>
    </location>
</feature>
<reference evidence="7 8" key="1">
    <citation type="submission" date="2013-11" db="EMBL/GenBank/DDBJ databases">
        <title>Draft genome of the bovine lungworm Dictyocaulus viviparus.</title>
        <authorList>
            <person name="Mitreva M."/>
        </authorList>
    </citation>
    <scope>NUCLEOTIDE SEQUENCE [LARGE SCALE GENOMIC DNA]</scope>
    <source>
        <strain evidence="7 8">HannoverDv2000</strain>
    </source>
</reference>
<keyword evidence="8" id="KW-1185">Reference proteome</keyword>
<name>A0A0D8Y1P4_DICVI</name>
<proteinExistence type="inferred from homology"/>
<evidence type="ECO:0000259" key="6">
    <source>
        <dbReference type="Pfam" id="PF03712"/>
    </source>
</evidence>
<dbReference type="Proteomes" id="UP000053766">
    <property type="component" value="Unassembled WGS sequence"/>
</dbReference>
<evidence type="ECO:0000313" key="7">
    <source>
        <dbReference type="EMBL" id="KJH49969.1"/>
    </source>
</evidence>
<dbReference type="Gene3D" id="2.60.120.310">
    <property type="entry name" value="Copper type II, ascorbate-dependent monooxygenase, N-terminal domain"/>
    <property type="match status" value="2"/>
</dbReference>
<keyword evidence="7" id="KW-0560">Oxidoreductase</keyword>
<dbReference type="OrthoDB" id="129121at2759"/>
<dbReference type="FunFam" id="2.60.120.230:FF:000001">
    <property type="entry name" value="Monooxygenase, DBH-like 1"/>
    <property type="match status" value="1"/>
</dbReference>
<dbReference type="InterPro" id="IPR008977">
    <property type="entry name" value="PHM/PNGase_F_dom_sf"/>
</dbReference>
<accession>A0A0D8Y1P4</accession>
<keyword evidence="4" id="KW-0732">Signal</keyword>
<gene>
    <name evidence="7" type="ORF">DICVIV_03916</name>
</gene>
<dbReference type="Pfam" id="PF03712">
    <property type="entry name" value="Cu2_monoox_C"/>
    <property type="match status" value="1"/>
</dbReference>
<dbReference type="GO" id="GO:0004500">
    <property type="term" value="F:dopamine beta-monooxygenase activity"/>
    <property type="evidence" value="ECO:0007669"/>
    <property type="project" value="InterPro"/>
</dbReference>
<dbReference type="PANTHER" id="PTHR10157:SF23">
    <property type="entry name" value="MOXD1 HOMOLOG 1"/>
    <property type="match status" value="1"/>
</dbReference>
<dbReference type="GO" id="GO:0030667">
    <property type="term" value="C:secretory granule membrane"/>
    <property type="evidence" value="ECO:0007669"/>
    <property type="project" value="TreeGrafter"/>
</dbReference>
<dbReference type="GO" id="GO:0006589">
    <property type="term" value="P:octopamine biosynthetic process"/>
    <property type="evidence" value="ECO:0007669"/>
    <property type="project" value="TreeGrafter"/>
</dbReference>
<dbReference type="AlphaFoldDB" id="A0A0D8Y1P4"/>
<dbReference type="InterPro" id="IPR014784">
    <property type="entry name" value="Cu2_ascorb_mOase-like_C"/>
</dbReference>
<reference evidence="8" key="2">
    <citation type="journal article" date="2016" name="Sci. Rep.">
        <title>Dictyocaulus viviparus genome, variome and transcriptome elucidate lungworm biology and support future intervention.</title>
        <authorList>
            <person name="McNulty S.N."/>
            <person name="Strube C."/>
            <person name="Rosa B.A."/>
            <person name="Martin J.C."/>
            <person name="Tyagi R."/>
            <person name="Choi Y.J."/>
            <person name="Wang Q."/>
            <person name="Hallsworth Pepin K."/>
            <person name="Zhang X."/>
            <person name="Ozersky P."/>
            <person name="Wilson R.K."/>
            <person name="Sternberg P.W."/>
            <person name="Gasser R.B."/>
            <person name="Mitreva M."/>
        </authorList>
    </citation>
    <scope>NUCLEOTIDE SEQUENCE [LARGE SCALE GENOMIC DNA]</scope>
    <source>
        <strain evidence="8">HannoverDv2000</strain>
    </source>
</reference>
<dbReference type="GO" id="GO:0042420">
    <property type="term" value="P:dopamine catabolic process"/>
    <property type="evidence" value="ECO:0007669"/>
    <property type="project" value="TreeGrafter"/>
</dbReference>
<evidence type="ECO:0000259" key="5">
    <source>
        <dbReference type="Pfam" id="PF01082"/>
    </source>
</evidence>
<keyword evidence="2" id="KW-1015">Disulfide bond</keyword>
<dbReference type="InterPro" id="IPR036939">
    <property type="entry name" value="Cu2_ascorb_mOase_N_sf"/>
</dbReference>
<evidence type="ECO:0000256" key="3">
    <source>
        <dbReference type="ARBA" id="ARBA00023180"/>
    </source>
</evidence>
<dbReference type="InterPro" id="IPR000323">
    <property type="entry name" value="Cu2_ascorb_mOase_N"/>
</dbReference>
<evidence type="ECO:0000256" key="1">
    <source>
        <dbReference type="ARBA" id="ARBA00010676"/>
    </source>
</evidence>
<dbReference type="Pfam" id="PF01082">
    <property type="entry name" value="Cu2_monooxygen"/>
    <property type="match status" value="1"/>
</dbReference>
<feature type="domain" description="Copper type II ascorbate-dependent monooxygenase N-terminal" evidence="5">
    <location>
        <begin position="114"/>
        <end position="167"/>
    </location>
</feature>
<dbReference type="Gene3D" id="2.60.120.230">
    <property type="match status" value="1"/>
</dbReference>
<dbReference type="PANTHER" id="PTHR10157">
    <property type="entry name" value="DOPAMINE BETA HYDROXYLASE RELATED"/>
    <property type="match status" value="1"/>
</dbReference>